<keyword evidence="1" id="KW-0378">Hydrolase</keyword>
<sequence length="399" mass="42105">MPRLRRFAFILLLLVPATALGQLRVVTWNTNGGARSGMQDVLAAIGLEEVNGFAQPIDVLTLQEQSGGDSASILALFNNLYGAGVYEVAPTPAAAQSSGGGLPGLIYNTQTIDLLQVTAFGSVDTSAQARSTLRYQLRPDGYDDDAEFYVYSNHYKASTGGSNEARRNVEANALRGDLDALGDGVAAILTGDFNVYDSAEPAYQTLLSAGPGQAFDPIDTPGDWHDDPAFKSVHTQSPTTSSLFPGQVTGGMDDRFDFQLVTGELLDGVGLDYWPGSYRTFGNNGTHQLNGAITSGTGASPSVLAALQMASDHLPVVADYLLPSLGLAGDFNEDGLVDSADYTVWRDGFGSVYNQQDYDDWRSNFGATSGVASSTPVPAPAAAWLVLLGALLLGGRRRS</sequence>
<dbReference type="EMBL" id="SIHJ01000008">
    <property type="protein sequence ID" value="TWT29381.1"/>
    <property type="molecule type" value="Genomic_DNA"/>
</dbReference>
<dbReference type="Gene3D" id="3.60.10.10">
    <property type="entry name" value="Endonuclease/exonuclease/phosphatase"/>
    <property type="match status" value="1"/>
</dbReference>
<keyword evidence="1" id="KW-0269">Exonuclease</keyword>
<gene>
    <name evidence="1" type="ORF">KOR34_51930</name>
</gene>
<organism evidence="1 2">
    <name type="scientific">Posidoniimonas corsicana</name>
    <dbReference type="NCBI Taxonomy" id="1938618"/>
    <lineage>
        <taxon>Bacteria</taxon>
        <taxon>Pseudomonadati</taxon>
        <taxon>Planctomycetota</taxon>
        <taxon>Planctomycetia</taxon>
        <taxon>Pirellulales</taxon>
        <taxon>Lacipirellulaceae</taxon>
        <taxon>Posidoniimonas</taxon>
    </lineage>
</organism>
<keyword evidence="1" id="KW-0540">Nuclease</keyword>
<dbReference type="SUPFAM" id="SSF56219">
    <property type="entry name" value="DNase I-like"/>
    <property type="match status" value="1"/>
</dbReference>
<evidence type="ECO:0000313" key="1">
    <source>
        <dbReference type="EMBL" id="TWT29381.1"/>
    </source>
</evidence>
<dbReference type="GO" id="GO:0004519">
    <property type="term" value="F:endonuclease activity"/>
    <property type="evidence" value="ECO:0007669"/>
    <property type="project" value="UniProtKB-KW"/>
</dbReference>
<dbReference type="GO" id="GO:0004527">
    <property type="term" value="F:exonuclease activity"/>
    <property type="evidence" value="ECO:0007669"/>
    <property type="project" value="UniProtKB-KW"/>
</dbReference>
<comment type="caution">
    <text evidence="1">The sequence shown here is derived from an EMBL/GenBank/DDBJ whole genome shotgun (WGS) entry which is preliminary data.</text>
</comment>
<dbReference type="Proteomes" id="UP000316714">
    <property type="component" value="Unassembled WGS sequence"/>
</dbReference>
<keyword evidence="1" id="KW-0255">Endonuclease</keyword>
<evidence type="ECO:0000313" key="2">
    <source>
        <dbReference type="Proteomes" id="UP000316714"/>
    </source>
</evidence>
<dbReference type="AlphaFoldDB" id="A0A5C5USD4"/>
<protein>
    <submittedName>
        <fullName evidence="1">Endonuclease/Exonuclease/phosphatase family protein</fullName>
    </submittedName>
</protein>
<accession>A0A5C5USD4</accession>
<dbReference type="RefSeq" id="WP_146568997.1">
    <property type="nucleotide sequence ID" value="NZ_SIHJ01000008.1"/>
</dbReference>
<proteinExistence type="predicted"/>
<keyword evidence="2" id="KW-1185">Reference proteome</keyword>
<dbReference type="OrthoDB" id="287716at2"/>
<reference evidence="1 2" key="1">
    <citation type="submission" date="2019-02" db="EMBL/GenBank/DDBJ databases">
        <title>Deep-cultivation of Planctomycetes and their phenomic and genomic characterization uncovers novel biology.</title>
        <authorList>
            <person name="Wiegand S."/>
            <person name="Jogler M."/>
            <person name="Boedeker C."/>
            <person name="Pinto D."/>
            <person name="Vollmers J."/>
            <person name="Rivas-Marin E."/>
            <person name="Kohn T."/>
            <person name="Peeters S.H."/>
            <person name="Heuer A."/>
            <person name="Rast P."/>
            <person name="Oberbeckmann S."/>
            <person name="Bunk B."/>
            <person name="Jeske O."/>
            <person name="Meyerdierks A."/>
            <person name="Storesund J.E."/>
            <person name="Kallscheuer N."/>
            <person name="Luecker S."/>
            <person name="Lage O.M."/>
            <person name="Pohl T."/>
            <person name="Merkel B.J."/>
            <person name="Hornburger P."/>
            <person name="Mueller R.-W."/>
            <person name="Bruemmer F."/>
            <person name="Labrenz M."/>
            <person name="Spormann A.M."/>
            <person name="Op Den Camp H."/>
            <person name="Overmann J."/>
            <person name="Amann R."/>
            <person name="Jetten M.S.M."/>
            <person name="Mascher T."/>
            <person name="Medema M.H."/>
            <person name="Devos D.P."/>
            <person name="Kaster A.-K."/>
            <person name="Ovreas L."/>
            <person name="Rohde M."/>
            <person name="Galperin M.Y."/>
            <person name="Jogler C."/>
        </authorList>
    </citation>
    <scope>NUCLEOTIDE SEQUENCE [LARGE SCALE GENOMIC DNA]</scope>
    <source>
        <strain evidence="1 2">KOR34</strain>
    </source>
</reference>
<dbReference type="InterPro" id="IPR036691">
    <property type="entry name" value="Endo/exonu/phosph_ase_sf"/>
</dbReference>
<name>A0A5C5USD4_9BACT</name>